<keyword evidence="4 6" id="KW-1133">Transmembrane helix</keyword>
<dbReference type="PANTHER" id="PTHR33545">
    <property type="entry name" value="UPF0750 MEMBRANE PROTEIN YITT-RELATED"/>
    <property type="match status" value="1"/>
</dbReference>
<evidence type="ECO:0000313" key="8">
    <source>
        <dbReference type="EMBL" id="HIZ25056.1"/>
    </source>
</evidence>
<dbReference type="AlphaFoldDB" id="A0A9D2DXA8"/>
<dbReference type="Pfam" id="PF02588">
    <property type="entry name" value="YitT_membrane"/>
    <property type="match status" value="1"/>
</dbReference>
<organism evidence="8 9">
    <name type="scientific">Candidatus Gallimonas intestinigallinarum</name>
    <dbReference type="NCBI Taxonomy" id="2838604"/>
    <lineage>
        <taxon>Bacteria</taxon>
        <taxon>Bacillati</taxon>
        <taxon>Bacillota</taxon>
        <taxon>Clostridia</taxon>
        <taxon>Candidatus Gallimonas</taxon>
    </lineage>
</organism>
<evidence type="ECO:0000256" key="3">
    <source>
        <dbReference type="ARBA" id="ARBA00022692"/>
    </source>
</evidence>
<dbReference type="Pfam" id="PF10035">
    <property type="entry name" value="DUF2179"/>
    <property type="match status" value="1"/>
</dbReference>
<dbReference type="Gene3D" id="3.30.70.120">
    <property type="match status" value="1"/>
</dbReference>
<dbReference type="PANTHER" id="PTHR33545:SF5">
    <property type="entry name" value="UPF0750 MEMBRANE PROTEIN YITT"/>
    <property type="match status" value="1"/>
</dbReference>
<evidence type="ECO:0000259" key="7">
    <source>
        <dbReference type="Pfam" id="PF10035"/>
    </source>
</evidence>
<dbReference type="Proteomes" id="UP000824044">
    <property type="component" value="Unassembled WGS sequence"/>
</dbReference>
<evidence type="ECO:0000256" key="2">
    <source>
        <dbReference type="ARBA" id="ARBA00022475"/>
    </source>
</evidence>
<reference evidence="8" key="2">
    <citation type="submission" date="2021-04" db="EMBL/GenBank/DDBJ databases">
        <authorList>
            <person name="Gilroy R."/>
        </authorList>
    </citation>
    <scope>NUCLEOTIDE SEQUENCE</scope>
    <source>
        <strain evidence="8">CHK33-5263</strain>
    </source>
</reference>
<dbReference type="CDD" id="cd16380">
    <property type="entry name" value="YitT_C"/>
    <property type="match status" value="1"/>
</dbReference>
<feature type="transmembrane region" description="Helical" evidence="6">
    <location>
        <begin position="195"/>
        <end position="214"/>
    </location>
</feature>
<evidence type="ECO:0000256" key="1">
    <source>
        <dbReference type="ARBA" id="ARBA00004651"/>
    </source>
</evidence>
<feature type="transmembrane region" description="Helical" evidence="6">
    <location>
        <begin position="63"/>
        <end position="81"/>
    </location>
</feature>
<accession>A0A9D2DXA8</accession>
<evidence type="ECO:0000256" key="6">
    <source>
        <dbReference type="SAM" id="Phobius"/>
    </source>
</evidence>
<dbReference type="InterPro" id="IPR019264">
    <property type="entry name" value="DUF2179"/>
</dbReference>
<reference evidence="8" key="1">
    <citation type="journal article" date="2021" name="PeerJ">
        <title>Extensive microbial diversity within the chicken gut microbiome revealed by metagenomics and culture.</title>
        <authorList>
            <person name="Gilroy R."/>
            <person name="Ravi A."/>
            <person name="Getino M."/>
            <person name="Pursley I."/>
            <person name="Horton D.L."/>
            <person name="Alikhan N.F."/>
            <person name="Baker D."/>
            <person name="Gharbi K."/>
            <person name="Hall N."/>
            <person name="Watson M."/>
            <person name="Adriaenssens E.M."/>
            <person name="Foster-Nyarko E."/>
            <person name="Jarju S."/>
            <person name="Secka A."/>
            <person name="Antonio M."/>
            <person name="Oren A."/>
            <person name="Chaudhuri R.R."/>
            <person name="La Ragione R."/>
            <person name="Hildebrand F."/>
            <person name="Pallen M.J."/>
        </authorList>
    </citation>
    <scope>NUCLEOTIDE SEQUENCE</scope>
    <source>
        <strain evidence="8">CHK33-5263</strain>
    </source>
</reference>
<dbReference type="EMBL" id="DXBS01000118">
    <property type="protein sequence ID" value="HIZ25056.1"/>
    <property type="molecule type" value="Genomic_DNA"/>
</dbReference>
<feature type="transmembrane region" description="Helical" evidence="6">
    <location>
        <begin position="88"/>
        <end position="106"/>
    </location>
</feature>
<feature type="transmembrane region" description="Helical" evidence="6">
    <location>
        <begin position="12"/>
        <end position="37"/>
    </location>
</feature>
<dbReference type="InterPro" id="IPR051461">
    <property type="entry name" value="UPF0750_membrane"/>
</dbReference>
<dbReference type="PIRSF" id="PIRSF006483">
    <property type="entry name" value="Membrane_protein_YitT"/>
    <property type="match status" value="1"/>
</dbReference>
<keyword evidence="2" id="KW-1003">Cell membrane</keyword>
<proteinExistence type="predicted"/>
<sequence>MQEQTKKRSHLWRMLLSATLAILASGIVRALAIYVFVTPNEFAPGGINGIAVLLEAVTHVNSGYYLIALNVPLFFVAFFLLGKSEAVISTLSMLLTSGLLIVFDYIPGMTEIRYAPEYNAILASIAGGVLLGLALAIMLRSCGTSGGTTVLASLVNKKFRNLSVSAMTSAFDACVVLASFFVYHQGEPFTAKLDPVLLALISLLVTSKICDFVLQGFKVAYRFEIITDRAEELAKEIMERTHHGVTEMSATGMYSHEGRALLVCVIRKRQIGELQRILRRYPGTFASFSPVSEVYGKFLK</sequence>
<dbReference type="InterPro" id="IPR015867">
    <property type="entry name" value="N-reg_PII/ATP_PRibTrfase_C"/>
</dbReference>
<keyword evidence="3 6" id="KW-0812">Transmembrane</keyword>
<name>A0A9D2DXA8_9FIRM</name>
<gene>
    <name evidence="8" type="ORF">H9812_06265</name>
</gene>
<keyword evidence="5 6" id="KW-0472">Membrane</keyword>
<evidence type="ECO:0000256" key="4">
    <source>
        <dbReference type="ARBA" id="ARBA00022989"/>
    </source>
</evidence>
<feature type="domain" description="DUF2179" evidence="7">
    <location>
        <begin position="243"/>
        <end position="296"/>
    </location>
</feature>
<comment type="caution">
    <text evidence="8">The sequence shown here is derived from an EMBL/GenBank/DDBJ whole genome shotgun (WGS) entry which is preliminary data.</text>
</comment>
<evidence type="ECO:0000256" key="5">
    <source>
        <dbReference type="ARBA" id="ARBA00023136"/>
    </source>
</evidence>
<protein>
    <submittedName>
        <fullName evidence="8">YitT family protein</fullName>
    </submittedName>
</protein>
<feature type="transmembrane region" description="Helical" evidence="6">
    <location>
        <begin position="159"/>
        <end position="183"/>
    </location>
</feature>
<evidence type="ECO:0000313" key="9">
    <source>
        <dbReference type="Proteomes" id="UP000824044"/>
    </source>
</evidence>
<dbReference type="InterPro" id="IPR003740">
    <property type="entry name" value="YitT"/>
</dbReference>
<comment type="subcellular location">
    <subcellularLocation>
        <location evidence="1">Cell membrane</location>
        <topology evidence="1">Multi-pass membrane protein</topology>
    </subcellularLocation>
</comment>
<feature type="transmembrane region" description="Helical" evidence="6">
    <location>
        <begin position="118"/>
        <end position="139"/>
    </location>
</feature>
<dbReference type="GO" id="GO:0005886">
    <property type="term" value="C:plasma membrane"/>
    <property type="evidence" value="ECO:0007669"/>
    <property type="project" value="UniProtKB-SubCell"/>
</dbReference>